<dbReference type="SUPFAM" id="SSF55729">
    <property type="entry name" value="Acyl-CoA N-acyltransferases (Nat)"/>
    <property type="match status" value="1"/>
</dbReference>
<evidence type="ECO:0000259" key="1">
    <source>
        <dbReference type="PROSITE" id="PS51186"/>
    </source>
</evidence>
<dbReference type="InterPro" id="IPR016181">
    <property type="entry name" value="Acyl_CoA_acyltransferase"/>
</dbReference>
<keyword evidence="3" id="KW-1185">Reference proteome</keyword>
<sequence length="139" mass="15883">MGTVNIRSFQESDFSAIQQLNEKEEWNGLVDRAQDTLYSWINSEPALIATDGEEIIGYLRGLTDGLVTLFICEVLVREDYRNQGICEQLIQAAHECYPRTRVEMLAASSSQEYYAKKGFRPFYGFRKSAEEMHAGRVNS</sequence>
<gene>
    <name evidence="2" type="ORF">MUN89_18210</name>
</gene>
<proteinExistence type="predicted"/>
<dbReference type="Gene3D" id="3.40.630.30">
    <property type="match status" value="1"/>
</dbReference>
<dbReference type="Proteomes" id="UP000831787">
    <property type="component" value="Chromosome"/>
</dbReference>
<feature type="domain" description="N-acetyltransferase" evidence="1">
    <location>
        <begin position="4"/>
        <end position="139"/>
    </location>
</feature>
<dbReference type="PROSITE" id="PS51186">
    <property type="entry name" value="GNAT"/>
    <property type="match status" value="1"/>
</dbReference>
<protein>
    <submittedName>
        <fullName evidence="2">GNAT family N-acetyltransferase</fullName>
    </submittedName>
</protein>
<evidence type="ECO:0000313" key="3">
    <source>
        <dbReference type="Proteomes" id="UP000831787"/>
    </source>
</evidence>
<dbReference type="RefSeq" id="WP_244709240.1">
    <property type="nucleotide sequence ID" value="NZ_CP095073.1"/>
</dbReference>
<evidence type="ECO:0000313" key="2">
    <source>
        <dbReference type="EMBL" id="UOQ43792.1"/>
    </source>
</evidence>
<name>A0ABY4EH70_9BACI</name>
<organism evidence="2 3">
    <name type="scientific">Halobacillus salinarum</name>
    <dbReference type="NCBI Taxonomy" id="2932257"/>
    <lineage>
        <taxon>Bacteria</taxon>
        <taxon>Bacillati</taxon>
        <taxon>Bacillota</taxon>
        <taxon>Bacilli</taxon>
        <taxon>Bacillales</taxon>
        <taxon>Bacillaceae</taxon>
        <taxon>Halobacillus</taxon>
    </lineage>
</organism>
<dbReference type="InterPro" id="IPR000182">
    <property type="entry name" value="GNAT_dom"/>
</dbReference>
<accession>A0ABY4EH70</accession>
<reference evidence="2 3" key="1">
    <citation type="submission" date="2022-04" db="EMBL/GenBank/DDBJ databases">
        <title>Halobacillus sp. isolated from saltern.</title>
        <authorList>
            <person name="Won M."/>
            <person name="Lee C.-M."/>
            <person name="Woen H.-Y."/>
            <person name="Kwon S.-W."/>
        </authorList>
    </citation>
    <scope>NUCLEOTIDE SEQUENCE [LARGE SCALE GENOMIC DNA]</scope>
    <source>
        <strain evidence="2 3">SSBR10-3</strain>
    </source>
</reference>
<dbReference type="Pfam" id="PF13508">
    <property type="entry name" value="Acetyltransf_7"/>
    <property type="match status" value="1"/>
</dbReference>
<dbReference type="CDD" id="cd04301">
    <property type="entry name" value="NAT_SF"/>
    <property type="match status" value="1"/>
</dbReference>
<dbReference type="EMBL" id="CP095073">
    <property type="protein sequence ID" value="UOQ43792.1"/>
    <property type="molecule type" value="Genomic_DNA"/>
</dbReference>